<keyword evidence="6 10" id="KW-0812">Transmembrane</keyword>
<dbReference type="AlphaFoldDB" id="A0A268EFK3"/>
<dbReference type="Pfam" id="PF01061">
    <property type="entry name" value="ABC2_membrane"/>
    <property type="match status" value="1"/>
</dbReference>
<evidence type="ECO:0000256" key="7">
    <source>
        <dbReference type="ARBA" id="ARBA00022903"/>
    </source>
</evidence>
<evidence type="ECO:0000256" key="9">
    <source>
        <dbReference type="ARBA" id="ARBA00023136"/>
    </source>
</evidence>
<dbReference type="InterPro" id="IPR013525">
    <property type="entry name" value="ABC2_TM"/>
</dbReference>
<evidence type="ECO:0000313" key="12">
    <source>
        <dbReference type="EMBL" id="PAD71896.1"/>
    </source>
</evidence>
<feature type="transmembrane region" description="Helical" evidence="10">
    <location>
        <begin position="139"/>
        <end position="163"/>
    </location>
</feature>
<sequence length="260" mass="29410">MSFWRNRQLILQFVKRDISSRYKGSYLGAIWSILTPLFMLAIYTFVFSVIFQAKWNIETENKLDFAFIIFSGIIAFNVFSDVILRSPNLIISNVNFVKKIVFPLEILVVVAIGSSLFLAGINVLILVLGQLLFNGVIHWTIILLPIVLLPLVLITLGLGWFLASLGTYYRDISHIIGLIVSALMFMSPIFYPVSNIPENLRGIYILNPITHIVEDMRRVIVFGQMPNWGWILVGSVIGLVVSLLGLKWFNKTRGGFSDVL</sequence>
<reference evidence="12 13" key="1">
    <citation type="submission" date="2017-07" db="EMBL/GenBank/DDBJ databases">
        <title>Isolation and whole genome analysis of endospore-forming bacteria from heroin.</title>
        <authorList>
            <person name="Kalinowski J."/>
            <person name="Ahrens B."/>
            <person name="Al-Dilaimi A."/>
            <person name="Winkler A."/>
            <person name="Wibberg D."/>
            <person name="Schleenbecker U."/>
            <person name="Ruckert C."/>
            <person name="Wolfel R."/>
            <person name="Grass G."/>
        </authorList>
    </citation>
    <scope>NUCLEOTIDE SEQUENCE [LARGE SCALE GENOMIC DNA]</scope>
    <source>
        <strain evidence="12 13">7537-G1</strain>
    </source>
</reference>
<organism evidence="12 13">
    <name type="scientific">Paenibacillus campinasensis</name>
    <dbReference type="NCBI Taxonomy" id="66347"/>
    <lineage>
        <taxon>Bacteria</taxon>
        <taxon>Bacillati</taxon>
        <taxon>Bacillota</taxon>
        <taxon>Bacilli</taxon>
        <taxon>Bacillales</taxon>
        <taxon>Paenibacillaceae</taxon>
        <taxon>Paenibacillus</taxon>
    </lineage>
</organism>
<keyword evidence="5" id="KW-0762">Sugar transport</keyword>
<dbReference type="PANTHER" id="PTHR30413">
    <property type="entry name" value="INNER MEMBRANE TRANSPORT PERMEASE"/>
    <property type="match status" value="1"/>
</dbReference>
<dbReference type="EMBL" id="NPBY01000086">
    <property type="protein sequence ID" value="PAD71896.1"/>
    <property type="molecule type" value="Genomic_DNA"/>
</dbReference>
<keyword evidence="9 10" id="KW-0472">Membrane</keyword>
<dbReference type="Proteomes" id="UP000215596">
    <property type="component" value="Unassembled WGS sequence"/>
</dbReference>
<gene>
    <name evidence="12" type="ORF">CHH67_23780</name>
</gene>
<dbReference type="PROSITE" id="PS51012">
    <property type="entry name" value="ABC_TM2"/>
    <property type="match status" value="1"/>
</dbReference>
<proteinExistence type="inferred from homology"/>
<dbReference type="InterPro" id="IPR000412">
    <property type="entry name" value="ABC_2_transport"/>
</dbReference>
<comment type="caution">
    <text evidence="12">The sequence shown here is derived from an EMBL/GenBank/DDBJ whole genome shotgun (WGS) entry which is preliminary data.</text>
</comment>
<evidence type="ECO:0000259" key="11">
    <source>
        <dbReference type="PROSITE" id="PS51012"/>
    </source>
</evidence>
<evidence type="ECO:0000256" key="5">
    <source>
        <dbReference type="ARBA" id="ARBA00022597"/>
    </source>
</evidence>
<comment type="subcellular location">
    <subcellularLocation>
        <location evidence="1 10">Cell membrane</location>
        <topology evidence="1 10">Multi-pass membrane protein</topology>
    </subcellularLocation>
</comment>
<evidence type="ECO:0000256" key="4">
    <source>
        <dbReference type="ARBA" id="ARBA00022475"/>
    </source>
</evidence>
<dbReference type="GO" id="GO:0043190">
    <property type="term" value="C:ATP-binding cassette (ABC) transporter complex"/>
    <property type="evidence" value="ECO:0007669"/>
    <property type="project" value="InterPro"/>
</dbReference>
<evidence type="ECO:0000256" key="10">
    <source>
        <dbReference type="RuleBase" id="RU361157"/>
    </source>
</evidence>
<evidence type="ECO:0000313" key="13">
    <source>
        <dbReference type="Proteomes" id="UP000215596"/>
    </source>
</evidence>
<dbReference type="GO" id="GO:0015920">
    <property type="term" value="P:lipopolysaccharide transport"/>
    <property type="evidence" value="ECO:0007669"/>
    <property type="project" value="TreeGrafter"/>
</dbReference>
<evidence type="ECO:0000256" key="3">
    <source>
        <dbReference type="ARBA" id="ARBA00022448"/>
    </source>
</evidence>
<keyword evidence="7" id="KW-0972">Capsule biogenesis/degradation</keyword>
<evidence type="ECO:0000256" key="8">
    <source>
        <dbReference type="ARBA" id="ARBA00022989"/>
    </source>
</evidence>
<name>A0A268EFK3_9BACL</name>
<protein>
    <recommendedName>
        <fullName evidence="10">Transport permease protein</fullName>
    </recommendedName>
</protein>
<feature type="transmembrane region" description="Helical" evidence="10">
    <location>
        <begin position="65"/>
        <end position="84"/>
    </location>
</feature>
<feature type="transmembrane region" description="Helical" evidence="10">
    <location>
        <begin position="228"/>
        <end position="246"/>
    </location>
</feature>
<dbReference type="PIRSF" id="PIRSF006648">
    <property type="entry name" value="DrrB"/>
    <property type="match status" value="1"/>
</dbReference>
<feature type="transmembrane region" description="Helical" evidence="10">
    <location>
        <begin position="104"/>
        <end position="133"/>
    </location>
</feature>
<dbReference type="PANTHER" id="PTHR30413:SF10">
    <property type="entry name" value="CAPSULE POLYSACCHARIDE EXPORT INNER-MEMBRANE PROTEIN CTRC"/>
    <property type="match status" value="1"/>
</dbReference>
<dbReference type="PRINTS" id="PR00164">
    <property type="entry name" value="ABC2TRNSPORT"/>
</dbReference>
<dbReference type="RefSeq" id="WP_095267862.1">
    <property type="nucleotide sequence ID" value="NZ_NPBY01000086.1"/>
</dbReference>
<feature type="domain" description="ABC transmembrane type-2" evidence="11">
    <location>
        <begin position="27"/>
        <end position="252"/>
    </location>
</feature>
<evidence type="ECO:0000256" key="2">
    <source>
        <dbReference type="ARBA" id="ARBA00007783"/>
    </source>
</evidence>
<feature type="transmembrane region" description="Helical" evidence="10">
    <location>
        <begin position="26"/>
        <end position="53"/>
    </location>
</feature>
<dbReference type="OrthoDB" id="9794365at2"/>
<dbReference type="GO" id="GO:0140359">
    <property type="term" value="F:ABC-type transporter activity"/>
    <property type="evidence" value="ECO:0007669"/>
    <property type="project" value="InterPro"/>
</dbReference>
<keyword evidence="4 10" id="KW-1003">Cell membrane</keyword>
<keyword evidence="8 10" id="KW-1133">Transmembrane helix</keyword>
<comment type="similarity">
    <text evidence="2 10">Belongs to the ABC-2 integral membrane protein family.</text>
</comment>
<feature type="transmembrane region" description="Helical" evidence="10">
    <location>
        <begin position="175"/>
        <end position="193"/>
    </location>
</feature>
<accession>A0A268EFK3</accession>
<keyword evidence="3 10" id="KW-0813">Transport</keyword>
<evidence type="ECO:0000256" key="6">
    <source>
        <dbReference type="ARBA" id="ARBA00022692"/>
    </source>
</evidence>
<dbReference type="InterPro" id="IPR047817">
    <property type="entry name" value="ABC2_TM_bact-type"/>
</dbReference>
<evidence type="ECO:0000256" key="1">
    <source>
        <dbReference type="ARBA" id="ARBA00004651"/>
    </source>
</evidence>